<evidence type="ECO:0000256" key="2">
    <source>
        <dbReference type="ARBA" id="ARBA00034115"/>
    </source>
</evidence>
<dbReference type="InterPro" id="IPR029066">
    <property type="entry name" value="PLP-binding_barrel"/>
</dbReference>
<proteinExistence type="predicted"/>
<dbReference type="GO" id="GO:0005737">
    <property type="term" value="C:cytoplasm"/>
    <property type="evidence" value="ECO:0007669"/>
    <property type="project" value="TreeGrafter"/>
</dbReference>
<dbReference type="GO" id="GO:0004586">
    <property type="term" value="F:ornithine decarboxylase activity"/>
    <property type="evidence" value="ECO:0007669"/>
    <property type="project" value="UniProtKB-EC"/>
</dbReference>
<dbReference type="Gene3D" id="3.20.20.10">
    <property type="entry name" value="Alanine racemase"/>
    <property type="match status" value="1"/>
</dbReference>
<dbReference type="InterPro" id="IPR002433">
    <property type="entry name" value="Orn_de-COase"/>
</dbReference>
<dbReference type="EMBL" id="JAULJE010000008">
    <property type="protein sequence ID" value="KAK1339580.1"/>
    <property type="molecule type" value="Genomic_DNA"/>
</dbReference>
<dbReference type="PANTHER" id="PTHR11482:SF42">
    <property type="entry name" value="ORNITHINE DECARBOXYLASE"/>
    <property type="match status" value="1"/>
</dbReference>
<comment type="caution">
    <text evidence="7">The sequence shown here is derived from an EMBL/GenBank/DDBJ whole genome shotgun (WGS) entry which is preliminary data.</text>
</comment>
<name>A0AA40HYC9_CNENI</name>
<comment type="catalytic activity">
    <reaction evidence="5">
        <text>L-ornithine + H(+) = putrescine + CO2</text>
        <dbReference type="Rhea" id="RHEA:22964"/>
        <dbReference type="ChEBI" id="CHEBI:15378"/>
        <dbReference type="ChEBI" id="CHEBI:16526"/>
        <dbReference type="ChEBI" id="CHEBI:46911"/>
        <dbReference type="ChEBI" id="CHEBI:326268"/>
        <dbReference type="EC" id="4.1.1.17"/>
    </reaction>
</comment>
<evidence type="ECO:0000256" key="4">
    <source>
        <dbReference type="ARBA" id="ARBA00039485"/>
    </source>
</evidence>
<organism evidence="7 8">
    <name type="scientific">Cnephaeus nilssonii</name>
    <name type="common">Northern bat</name>
    <name type="synonym">Eptesicus nilssonii</name>
    <dbReference type="NCBI Taxonomy" id="3371016"/>
    <lineage>
        <taxon>Eukaryota</taxon>
        <taxon>Metazoa</taxon>
        <taxon>Chordata</taxon>
        <taxon>Craniata</taxon>
        <taxon>Vertebrata</taxon>
        <taxon>Euteleostomi</taxon>
        <taxon>Mammalia</taxon>
        <taxon>Eutheria</taxon>
        <taxon>Laurasiatheria</taxon>
        <taxon>Chiroptera</taxon>
        <taxon>Yangochiroptera</taxon>
        <taxon>Vespertilionidae</taxon>
        <taxon>Cnephaeus</taxon>
    </lineage>
</organism>
<accession>A0AA40HYC9</accession>
<dbReference type="Proteomes" id="UP001177744">
    <property type="component" value="Unassembled WGS sequence"/>
</dbReference>
<dbReference type="PANTHER" id="PTHR11482">
    <property type="entry name" value="ARGININE/DIAMINOPIMELATE/ORNITHINE DECARBOXYLASE"/>
    <property type="match status" value="1"/>
</dbReference>
<dbReference type="PRINTS" id="PR01179">
    <property type="entry name" value="ODADCRBXLASE"/>
</dbReference>
<evidence type="ECO:0000313" key="8">
    <source>
        <dbReference type="Proteomes" id="UP001177744"/>
    </source>
</evidence>
<dbReference type="Pfam" id="PF02784">
    <property type="entry name" value="Orn_Arg_deC_N"/>
    <property type="match status" value="1"/>
</dbReference>
<evidence type="ECO:0000256" key="5">
    <source>
        <dbReference type="ARBA" id="ARBA00049127"/>
    </source>
</evidence>
<dbReference type="EC" id="4.1.1.17" evidence="3"/>
<gene>
    <name evidence="7" type="ORF">QTO34_018133</name>
</gene>
<dbReference type="InterPro" id="IPR022644">
    <property type="entry name" value="De-COase2_N"/>
</dbReference>
<dbReference type="GO" id="GO:0033387">
    <property type="term" value="P:putrescine biosynthetic process from arginine, via ornithine"/>
    <property type="evidence" value="ECO:0007669"/>
    <property type="project" value="TreeGrafter"/>
</dbReference>
<dbReference type="InterPro" id="IPR000183">
    <property type="entry name" value="Orn/DAP/Arg_de-COase"/>
</dbReference>
<feature type="domain" description="Orn/DAP/Arg decarboxylase 2 N-terminal" evidence="6">
    <location>
        <begin position="43"/>
        <end position="149"/>
    </location>
</feature>
<comment type="pathway">
    <text evidence="2">Amine and polyamine biosynthesis; putrescine biosynthesis via L-ornithine pathway; putrescine from L-ornithine: step 1/1.</text>
</comment>
<evidence type="ECO:0000259" key="6">
    <source>
        <dbReference type="Pfam" id="PF02784"/>
    </source>
</evidence>
<evidence type="ECO:0000256" key="1">
    <source>
        <dbReference type="ARBA" id="ARBA00022553"/>
    </source>
</evidence>
<evidence type="ECO:0000256" key="3">
    <source>
        <dbReference type="ARBA" id="ARBA00034138"/>
    </source>
</evidence>
<dbReference type="InterPro" id="IPR009006">
    <property type="entry name" value="Ala_racemase/Decarboxylase_C"/>
</dbReference>
<keyword evidence="1" id="KW-0597">Phosphoprotein</keyword>
<sequence length="185" mass="20687">MAQTLSWSRCWRRELSVPLAQLATPSPPPRASWPICYIWCHAQDQQASLERAKELNIDVIGVSFQVGSGCTDPETFVQAISNAHCVFDMRAEVCFNMYLLDIDGGFPGSEDAKLKFEEITSVINRALDKYFPSHSGVTFVAEPGRCYVASTFMLAVNIIAKKLVLKNKQALMIKMSPARKPLWIT</sequence>
<protein>
    <recommendedName>
        <fullName evidence="4">Ornithine decarboxylase</fullName>
        <ecNumber evidence="3">4.1.1.17</ecNumber>
    </recommendedName>
</protein>
<evidence type="ECO:0000313" key="7">
    <source>
        <dbReference type="EMBL" id="KAK1339580.1"/>
    </source>
</evidence>
<dbReference type="Gene3D" id="2.40.37.10">
    <property type="entry name" value="Lyase, Ornithine Decarboxylase, Chain A, domain 1"/>
    <property type="match status" value="1"/>
</dbReference>
<dbReference type="AlphaFoldDB" id="A0AA40HYC9"/>
<dbReference type="SUPFAM" id="SSF51419">
    <property type="entry name" value="PLP-binding barrel"/>
    <property type="match status" value="1"/>
</dbReference>
<keyword evidence="8" id="KW-1185">Reference proteome</keyword>
<reference evidence="7" key="1">
    <citation type="submission" date="2023-06" db="EMBL/GenBank/DDBJ databases">
        <title>Reference genome for the Northern bat (Eptesicus nilssonii), a most northern bat species.</title>
        <authorList>
            <person name="Laine V.N."/>
            <person name="Pulliainen A.T."/>
            <person name="Lilley T.M."/>
        </authorList>
    </citation>
    <scope>NUCLEOTIDE SEQUENCE</scope>
    <source>
        <strain evidence="7">BLF_Eptnil</strain>
        <tissue evidence="7">Kidney</tissue>
    </source>
</reference>